<keyword evidence="3" id="KW-1185">Reference proteome</keyword>
<name>A0A7G5XLG9_9BACT</name>
<gene>
    <name evidence="2" type="ORF">H4075_09170</name>
</gene>
<dbReference type="SUPFAM" id="SSF81296">
    <property type="entry name" value="E set domains"/>
    <property type="match status" value="1"/>
</dbReference>
<dbReference type="AlphaFoldDB" id="A0A7G5XLG9"/>
<dbReference type="Pfam" id="PF16561">
    <property type="entry name" value="AMPK1_CBM"/>
    <property type="match status" value="1"/>
</dbReference>
<evidence type="ECO:0000259" key="1">
    <source>
        <dbReference type="Pfam" id="PF16561"/>
    </source>
</evidence>
<feature type="domain" description="AMP-activated protein kinase glycogen-binding" evidence="1">
    <location>
        <begin position="16"/>
        <end position="90"/>
    </location>
</feature>
<proteinExistence type="predicted"/>
<dbReference type="InterPro" id="IPR014756">
    <property type="entry name" value="Ig_E-set"/>
</dbReference>
<evidence type="ECO:0000313" key="3">
    <source>
        <dbReference type="Proteomes" id="UP000515344"/>
    </source>
</evidence>
<sequence length="96" mass="10966">MVQKTYFKTKDYCKVKFSFKVENAETIEILGLNSDWQNAVIMSKKKDGTFSAEVNLPKETKHEFKYLVNATEWVNEPEADEQQPNAFGGSNSVIVL</sequence>
<dbReference type="InterPro" id="IPR013783">
    <property type="entry name" value="Ig-like_fold"/>
</dbReference>
<evidence type="ECO:0000313" key="2">
    <source>
        <dbReference type="EMBL" id="QNA46322.1"/>
    </source>
</evidence>
<dbReference type="RefSeq" id="WP_182806128.1">
    <property type="nucleotide sequence ID" value="NZ_CP060007.1"/>
</dbReference>
<dbReference type="EMBL" id="CP060007">
    <property type="protein sequence ID" value="QNA46322.1"/>
    <property type="molecule type" value="Genomic_DNA"/>
</dbReference>
<dbReference type="InterPro" id="IPR032640">
    <property type="entry name" value="AMPK1_CBM"/>
</dbReference>
<dbReference type="CDD" id="cd07184">
    <property type="entry name" value="E_set_Isoamylase_like_N"/>
    <property type="match status" value="1"/>
</dbReference>
<dbReference type="Proteomes" id="UP000515344">
    <property type="component" value="Chromosome"/>
</dbReference>
<dbReference type="Gene3D" id="2.60.40.10">
    <property type="entry name" value="Immunoglobulins"/>
    <property type="match status" value="1"/>
</dbReference>
<accession>A0A7G5XLG9</accession>
<reference evidence="3" key="1">
    <citation type="submission" date="2020-08" db="EMBL/GenBank/DDBJ databases">
        <title>Lacibacter sp. S13-6-6 genome sequencing.</title>
        <authorList>
            <person name="Jin L."/>
        </authorList>
    </citation>
    <scope>NUCLEOTIDE SEQUENCE [LARGE SCALE GENOMIC DNA]</scope>
    <source>
        <strain evidence="3">S13-6-6</strain>
    </source>
</reference>
<protein>
    <submittedName>
        <fullName evidence="2">Isoamylase early set domain-containing protein</fullName>
    </submittedName>
</protein>
<dbReference type="KEGG" id="lacs:H4075_09170"/>
<organism evidence="2 3">
    <name type="scientific">Lacibacter sediminis</name>
    <dbReference type="NCBI Taxonomy" id="2760713"/>
    <lineage>
        <taxon>Bacteria</taxon>
        <taxon>Pseudomonadati</taxon>
        <taxon>Bacteroidota</taxon>
        <taxon>Chitinophagia</taxon>
        <taxon>Chitinophagales</taxon>
        <taxon>Chitinophagaceae</taxon>
        <taxon>Lacibacter</taxon>
    </lineage>
</organism>